<dbReference type="AlphaFoldDB" id="A0A4R1HK18"/>
<evidence type="ECO:0000259" key="3">
    <source>
        <dbReference type="Pfam" id="PF02517"/>
    </source>
</evidence>
<sequence>MSEATERPELVPAEGSGTSASQRWRPGAGPAGRPSLGWTEIGIGIVAWFVFSVVAFFVTGLPGPQGQNTLPVLASGAIAFLLAVAVALVVRVRSPAAVGLRSTTWRWLLAGVGVGVLARVLAFGLILGYMALTGDNSNPQDYLTGTAAAGGLQLVGLMLLGAVLTPIAEELFFRGVLFGGLRRYGVVIAVIVSALLFGMAHGFNVVLPVAVVLGALNALLYERSGSIYPPMIAHGVHNALGFALAAIVLS</sequence>
<dbReference type="Proteomes" id="UP000295560">
    <property type="component" value="Unassembled WGS sequence"/>
</dbReference>
<evidence type="ECO:0000256" key="1">
    <source>
        <dbReference type="SAM" id="MobiDB-lite"/>
    </source>
</evidence>
<organism evidence="4 5">
    <name type="scientific">Pseudonocardia endophytica</name>
    <dbReference type="NCBI Taxonomy" id="401976"/>
    <lineage>
        <taxon>Bacteria</taxon>
        <taxon>Bacillati</taxon>
        <taxon>Actinomycetota</taxon>
        <taxon>Actinomycetes</taxon>
        <taxon>Pseudonocardiales</taxon>
        <taxon>Pseudonocardiaceae</taxon>
        <taxon>Pseudonocardia</taxon>
    </lineage>
</organism>
<keyword evidence="5" id="KW-1185">Reference proteome</keyword>
<feature type="domain" description="CAAX prenyl protease 2/Lysostaphin resistance protein A-like" evidence="3">
    <location>
        <begin position="154"/>
        <end position="240"/>
    </location>
</feature>
<dbReference type="Pfam" id="PF02517">
    <property type="entry name" value="Rce1-like"/>
    <property type="match status" value="1"/>
</dbReference>
<feature type="transmembrane region" description="Helical" evidence="2">
    <location>
        <begin position="152"/>
        <end position="172"/>
    </location>
</feature>
<evidence type="ECO:0000256" key="2">
    <source>
        <dbReference type="SAM" id="Phobius"/>
    </source>
</evidence>
<keyword evidence="2" id="KW-0472">Membrane</keyword>
<proteinExistence type="predicted"/>
<reference evidence="4 5" key="1">
    <citation type="submission" date="2019-03" db="EMBL/GenBank/DDBJ databases">
        <title>Sequencing the genomes of 1000 actinobacteria strains.</title>
        <authorList>
            <person name="Klenk H.-P."/>
        </authorList>
    </citation>
    <scope>NUCLEOTIDE SEQUENCE [LARGE SCALE GENOMIC DNA]</scope>
    <source>
        <strain evidence="4 5">DSM 44969</strain>
    </source>
</reference>
<protein>
    <recommendedName>
        <fullName evidence="3">CAAX prenyl protease 2/Lysostaphin resistance protein A-like domain-containing protein</fullName>
    </recommendedName>
</protein>
<feature type="transmembrane region" description="Helical" evidence="2">
    <location>
        <begin position="41"/>
        <end position="60"/>
    </location>
</feature>
<dbReference type="PANTHER" id="PTHR36435:SF1">
    <property type="entry name" value="CAAX AMINO TERMINAL PROTEASE FAMILY PROTEIN"/>
    <property type="match status" value="1"/>
</dbReference>
<gene>
    <name evidence="4" type="ORF">EV378_6742</name>
</gene>
<dbReference type="PANTHER" id="PTHR36435">
    <property type="entry name" value="SLR1288 PROTEIN"/>
    <property type="match status" value="1"/>
</dbReference>
<dbReference type="EMBL" id="SMFZ01000002">
    <property type="protein sequence ID" value="TCK22734.1"/>
    <property type="molecule type" value="Genomic_DNA"/>
</dbReference>
<keyword evidence="2" id="KW-0812">Transmembrane</keyword>
<dbReference type="GO" id="GO:0080120">
    <property type="term" value="P:CAAX-box protein maturation"/>
    <property type="evidence" value="ECO:0007669"/>
    <property type="project" value="UniProtKB-ARBA"/>
</dbReference>
<feature type="transmembrane region" description="Helical" evidence="2">
    <location>
        <begin position="184"/>
        <end position="207"/>
    </location>
</feature>
<accession>A0A4R1HK18</accession>
<name>A0A4R1HK18_PSEEN</name>
<feature type="transmembrane region" description="Helical" evidence="2">
    <location>
        <begin position="227"/>
        <end position="249"/>
    </location>
</feature>
<feature type="transmembrane region" description="Helical" evidence="2">
    <location>
        <begin position="104"/>
        <end position="132"/>
    </location>
</feature>
<dbReference type="GO" id="GO:0004175">
    <property type="term" value="F:endopeptidase activity"/>
    <property type="evidence" value="ECO:0007669"/>
    <property type="project" value="UniProtKB-ARBA"/>
</dbReference>
<keyword evidence="2" id="KW-1133">Transmembrane helix</keyword>
<comment type="caution">
    <text evidence="4">The sequence shown here is derived from an EMBL/GenBank/DDBJ whole genome shotgun (WGS) entry which is preliminary data.</text>
</comment>
<dbReference type="RefSeq" id="WP_132431796.1">
    <property type="nucleotide sequence ID" value="NZ_SMFZ01000002.1"/>
</dbReference>
<dbReference type="InterPro" id="IPR052710">
    <property type="entry name" value="CAAX_protease"/>
</dbReference>
<dbReference type="InterPro" id="IPR003675">
    <property type="entry name" value="Rce1/LyrA-like_dom"/>
</dbReference>
<evidence type="ECO:0000313" key="5">
    <source>
        <dbReference type="Proteomes" id="UP000295560"/>
    </source>
</evidence>
<evidence type="ECO:0000313" key="4">
    <source>
        <dbReference type="EMBL" id="TCK22734.1"/>
    </source>
</evidence>
<feature type="transmembrane region" description="Helical" evidence="2">
    <location>
        <begin position="72"/>
        <end position="92"/>
    </location>
</feature>
<dbReference type="OrthoDB" id="3693644at2"/>
<feature type="region of interest" description="Disordered" evidence="1">
    <location>
        <begin position="1"/>
        <end position="31"/>
    </location>
</feature>